<dbReference type="SUPFAM" id="SSF51905">
    <property type="entry name" value="FAD/NAD(P)-binding domain"/>
    <property type="match status" value="1"/>
</dbReference>
<proteinExistence type="predicted"/>
<dbReference type="Proteomes" id="UP000266234">
    <property type="component" value="Unassembled WGS sequence"/>
</dbReference>
<name>A0A395TA28_9HYPO</name>
<accession>A0A395TA28</accession>
<dbReference type="OrthoDB" id="74360at2759"/>
<dbReference type="AlphaFoldDB" id="A0A395TA28"/>
<evidence type="ECO:0000313" key="2">
    <source>
        <dbReference type="Proteomes" id="UP000266234"/>
    </source>
</evidence>
<protein>
    <submittedName>
        <fullName evidence="1">Putative flavo involved in k+ transport</fullName>
    </submittedName>
</protein>
<keyword evidence="2" id="KW-1185">Reference proteome</keyword>
<dbReference type="EMBL" id="PXOG01000011">
    <property type="protein sequence ID" value="RGP81289.1"/>
    <property type="molecule type" value="Genomic_DNA"/>
</dbReference>
<gene>
    <name evidence="1" type="ORF">FLONG3_433</name>
</gene>
<comment type="caution">
    <text evidence="1">The sequence shown here is derived from an EMBL/GenBank/DDBJ whole genome shotgun (WGS) entry which is preliminary data.</text>
</comment>
<reference evidence="1 2" key="1">
    <citation type="journal article" date="2018" name="PLoS Pathog.">
        <title>Evolution of structural diversity of trichothecenes, a family of toxins produced by plant pathogenic and entomopathogenic fungi.</title>
        <authorList>
            <person name="Proctor R.H."/>
            <person name="McCormick S.P."/>
            <person name="Kim H.S."/>
            <person name="Cardoza R.E."/>
            <person name="Stanley A.M."/>
            <person name="Lindo L."/>
            <person name="Kelly A."/>
            <person name="Brown D.W."/>
            <person name="Lee T."/>
            <person name="Vaughan M.M."/>
            <person name="Alexander N.J."/>
            <person name="Busman M."/>
            <person name="Gutierrez S."/>
        </authorList>
    </citation>
    <scope>NUCLEOTIDE SEQUENCE [LARGE SCALE GENOMIC DNA]</scope>
    <source>
        <strain evidence="1 2">NRRL 20695</strain>
    </source>
</reference>
<dbReference type="Gene3D" id="3.50.50.60">
    <property type="entry name" value="FAD/NAD(P)-binding domain"/>
    <property type="match status" value="1"/>
</dbReference>
<evidence type="ECO:0000313" key="1">
    <source>
        <dbReference type="EMBL" id="RGP81289.1"/>
    </source>
</evidence>
<organism evidence="1 2">
    <name type="scientific">Fusarium longipes</name>
    <dbReference type="NCBI Taxonomy" id="694270"/>
    <lineage>
        <taxon>Eukaryota</taxon>
        <taxon>Fungi</taxon>
        <taxon>Dikarya</taxon>
        <taxon>Ascomycota</taxon>
        <taxon>Pezizomycotina</taxon>
        <taxon>Sordariomycetes</taxon>
        <taxon>Hypocreomycetidae</taxon>
        <taxon>Hypocreales</taxon>
        <taxon>Nectriaceae</taxon>
        <taxon>Fusarium</taxon>
    </lineage>
</organism>
<sequence>MAHAQTSIGDLRKLFEEHPIPVISPETDNLISFAESSESEQASLVVDAFNIALISNDIDALQECFHMEQCYWKDLLAFTYTFVNPEVIARNITKLKGTRQCEAGWKLEDAVFVPATPILLLASQRLTRVKKDYEKQYQGEHLRSKDELADQLRRFISSFKLNVITSAHIQSTLYNKPTKRWIMKVRTPTVIFYTSAKHLVQATGIASQKSYVPSMIDAQYTKAPTYILPSFTVVRHDLSGQLARNHSRMLASQEPDRYSALAKAGFPVLDSCASDQALYSNSVEMAGGYYIDTGGTKILAQRKANVEAGVELVAFTETGLVFSDGSKADTGAVIWCTGFADRDACDTAVEILGGNKAVNHDYLMDPGEIAARLDATWGVDSEGEISGMWKRHSRLENYWIIGGFTQQHKWYSQVLALQIKAELMGILPEAYRES</sequence>
<dbReference type="InterPro" id="IPR036188">
    <property type="entry name" value="FAD/NAD-bd_sf"/>
</dbReference>